<proteinExistence type="predicted"/>
<dbReference type="SMART" id="SM00630">
    <property type="entry name" value="Sema"/>
    <property type="match status" value="1"/>
</dbReference>
<keyword evidence="5" id="KW-1185">Reference proteome</keyword>
<evidence type="ECO:0000256" key="2">
    <source>
        <dbReference type="SAM" id="Phobius"/>
    </source>
</evidence>
<dbReference type="Proteomes" id="UP000494206">
    <property type="component" value="Unassembled WGS sequence"/>
</dbReference>
<dbReference type="OrthoDB" id="9988752at2759"/>
<reference evidence="4 5" key="1">
    <citation type="submission" date="2020-04" db="EMBL/GenBank/DDBJ databases">
        <authorList>
            <person name="Laetsch R D."/>
            <person name="Stevens L."/>
            <person name="Kumar S."/>
            <person name="Blaxter L. M."/>
        </authorList>
    </citation>
    <scope>NUCLEOTIDE SEQUENCE [LARGE SCALE GENOMIC DNA]</scope>
</reference>
<accession>A0A8S1FFV8</accession>
<dbReference type="GO" id="GO:0045499">
    <property type="term" value="F:chemorepellent activity"/>
    <property type="evidence" value="ECO:0007669"/>
    <property type="project" value="TreeGrafter"/>
</dbReference>
<dbReference type="PANTHER" id="PTHR11036">
    <property type="entry name" value="SEMAPHORIN"/>
    <property type="match status" value="1"/>
</dbReference>
<dbReference type="InterPro" id="IPR027231">
    <property type="entry name" value="Semaphorin"/>
</dbReference>
<dbReference type="Gene3D" id="2.130.10.10">
    <property type="entry name" value="YVTN repeat-like/Quinoprotein amine dehydrogenase"/>
    <property type="match status" value="1"/>
</dbReference>
<comment type="caution">
    <text evidence="1">Lacks conserved residue(s) required for the propagation of feature annotation.</text>
</comment>
<keyword evidence="2" id="KW-0472">Membrane</keyword>
<name>A0A8S1FFV8_9PELO</name>
<dbReference type="PANTHER" id="PTHR11036:SF92">
    <property type="entry name" value="SEMA DOMAIN-CONTAINING PROTEIN"/>
    <property type="match status" value="1"/>
</dbReference>
<dbReference type="EMBL" id="CADEPM010000011">
    <property type="protein sequence ID" value="CAB3410882.1"/>
    <property type="molecule type" value="Genomic_DNA"/>
</dbReference>
<feature type="domain" description="Sema" evidence="3">
    <location>
        <begin position="1"/>
        <end position="430"/>
    </location>
</feature>
<sequence>MHPQISVTRQLLFQEDDNLVVLHKSNGYIFLGSSNRAYNVSISDMKVVNTYEWVTSEATRRNCEDISLTISDCNNYIRSFFTLSTRSFLMCGTHGMKPSCAEFNYGQKNPITTKFVVGLAPVSSNGTSPFHQSGQNIITATVPDLASSEPFLLRRKIRDIWREDDEENANILRTPRGLGTFEQAEILSMHKNRQVFKELTMFFTETPVISEECGHRVVPRVARVCIDDQGGRGNYKSEWSSFVKARVECVLEEDGADTFHYNQLKSISETHQNFYGAFRSELAGIGASAICKYSKQEISQSLSSAFHSIRSDQCSKANDFDELSRLRLNPLIKKRIKSHPIFSYYGKGKEKFIYVLPQEQVRDLSNQTHDILFIATNFGNILKIIISNGNARHSSTFKVLPVNTKVISMFLTDENHFAIVTENSIVKMPTSVCMTSNEMTCALCLQAGDPQCAWKGGVECLDITRTYPEGLKYLTQETAHCPKYDDRLPVKNAPIIIEAEHPICLCESSSIMPSTTEVIQKEIINDSPGPFFYGMLLGTIVTMLVFALVHLIDKPMHDLLTTNEKTLTGEKQEIEKPLSENKEVIVYDVQVQKEY</sequence>
<dbReference type="GO" id="GO:0007411">
    <property type="term" value="P:axon guidance"/>
    <property type="evidence" value="ECO:0007669"/>
    <property type="project" value="TreeGrafter"/>
</dbReference>
<feature type="transmembrane region" description="Helical" evidence="2">
    <location>
        <begin position="531"/>
        <end position="552"/>
    </location>
</feature>
<keyword evidence="2" id="KW-1133">Transmembrane helix</keyword>
<evidence type="ECO:0000313" key="5">
    <source>
        <dbReference type="Proteomes" id="UP000494206"/>
    </source>
</evidence>
<evidence type="ECO:0000259" key="3">
    <source>
        <dbReference type="PROSITE" id="PS51004"/>
    </source>
</evidence>
<dbReference type="AlphaFoldDB" id="A0A8S1FFV8"/>
<organism evidence="4 5">
    <name type="scientific">Caenorhabditis bovis</name>
    <dbReference type="NCBI Taxonomy" id="2654633"/>
    <lineage>
        <taxon>Eukaryota</taxon>
        <taxon>Metazoa</taxon>
        <taxon>Ecdysozoa</taxon>
        <taxon>Nematoda</taxon>
        <taxon>Chromadorea</taxon>
        <taxon>Rhabditida</taxon>
        <taxon>Rhabditina</taxon>
        <taxon>Rhabditomorpha</taxon>
        <taxon>Rhabditoidea</taxon>
        <taxon>Rhabditidae</taxon>
        <taxon>Peloderinae</taxon>
        <taxon>Caenorhabditis</taxon>
    </lineage>
</organism>
<evidence type="ECO:0000256" key="1">
    <source>
        <dbReference type="PROSITE-ProRule" id="PRU00352"/>
    </source>
</evidence>
<dbReference type="GO" id="GO:0071526">
    <property type="term" value="P:semaphorin-plexin signaling pathway"/>
    <property type="evidence" value="ECO:0007669"/>
    <property type="project" value="TreeGrafter"/>
</dbReference>
<dbReference type="SUPFAM" id="SSF101912">
    <property type="entry name" value="Sema domain"/>
    <property type="match status" value="1"/>
</dbReference>
<evidence type="ECO:0000313" key="4">
    <source>
        <dbReference type="EMBL" id="CAB3410882.1"/>
    </source>
</evidence>
<protein>
    <recommendedName>
        <fullName evidence="3">Sema domain-containing protein</fullName>
    </recommendedName>
</protein>
<gene>
    <name evidence="4" type="ORF">CBOVIS_LOCUS12338</name>
</gene>
<dbReference type="PROSITE" id="PS51004">
    <property type="entry name" value="SEMA"/>
    <property type="match status" value="1"/>
</dbReference>
<keyword evidence="2" id="KW-0812">Transmembrane</keyword>
<dbReference type="InterPro" id="IPR036352">
    <property type="entry name" value="Semap_dom_sf"/>
</dbReference>
<dbReference type="GO" id="GO:0005886">
    <property type="term" value="C:plasma membrane"/>
    <property type="evidence" value="ECO:0007669"/>
    <property type="project" value="TreeGrafter"/>
</dbReference>
<dbReference type="InterPro" id="IPR001627">
    <property type="entry name" value="Semap_dom"/>
</dbReference>
<comment type="caution">
    <text evidence="4">The sequence shown here is derived from an EMBL/GenBank/DDBJ whole genome shotgun (WGS) entry which is preliminary data.</text>
</comment>
<dbReference type="GO" id="GO:0030215">
    <property type="term" value="F:semaphorin receptor binding"/>
    <property type="evidence" value="ECO:0007669"/>
    <property type="project" value="InterPro"/>
</dbReference>
<dbReference type="GO" id="GO:0030335">
    <property type="term" value="P:positive regulation of cell migration"/>
    <property type="evidence" value="ECO:0007669"/>
    <property type="project" value="TreeGrafter"/>
</dbReference>
<dbReference type="InterPro" id="IPR015943">
    <property type="entry name" value="WD40/YVTN_repeat-like_dom_sf"/>
</dbReference>